<accession>A0A4Y9SD82</accession>
<reference evidence="1 2" key="1">
    <citation type="submission" date="2019-03" db="EMBL/GenBank/DDBJ databases">
        <title>Draft Genome Sequence of Massilia arenosa sp. nov., a Novel Massilia Species Isolated from a Sandy-loam Maize Soil.</title>
        <authorList>
            <person name="Raths R."/>
            <person name="Peta V."/>
            <person name="Bucking H."/>
        </authorList>
    </citation>
    <scope>NUCLEOTIDE SEQUENCE [LARGE SCALE GENOMIC DNA]</scope>
    <source>
        <strain evidence="1 2">MC02</strain>
    </source>
</reference>
<dbReference type="EMBL" id="SPVF01000175">
    <property type="protein sequence ID" value="TFW17773.1"/>
    <property type="molecule type" value="Genomic_DNA"/>
</dbReference>
<dbReference type="AlphaFoldDB" id="A0A4Y9SD82"/>
<gene>
    <name evidence="1" type="ORF">E4L96_14010</name>
</gene>
<dbReference type="Proteomes" id="UP000298438">
    <property type="component" value="Unassembled WGS sequence"/>
</dbReference>
<name>A0A4Y9SD82_9BURK</name>
<organism evidence="1 2">
    <name type="scientific">Zemynaea arenosa</name>
    <dbReference type="NCBI Taxonomy" id="2561931"/>
    <lineage>
        <taxon>Bacteria</taxon>
        <taxon>Pseudomonadati</taxon>
        <taxon>Pseudomonadota</taxon>
        <taxon>Betaproteobacteria</taxon>
        <taxon>Burkholderiales</taxon>
        <taxon>Oxalobacteraceae</taxon>
        <taxon>Telluria group</taxon>
        <taxon>Zemynaea</taxon>
    </lineage>
</organism>
<protein>
    <submittedName>
        <fullName evidence="1">Uncharacterized protein</fullName>
    </submittedName>
</protein>
<dbReference type="OrthoDB" id="8759002at2"/>
<keyword evidence="2" id="KW-1185">Reference proteome</keyword>
<evidence type="ECO:0000313" key="1">
    <source>
        <dbReference type="EMBL" id="TFW17773.1"/>
    </source>
</evidence>
<evidence type="ECO:0000313" key="2">
    <source>
        <dbReference type="Proteomes" id="UP000298438"/>
    </source>
</evidence>
<sequence length="95" mass="10552">MSDVNTAKLNDMMSGALDSVLDKHRSEIFQIAGKSGDATRTVLANESVMRTVAEYCYAALPWPIRMAVKQPVFVDFVMARRERIVDKLTRSAATS</sequence>
<proteinExistence type="predicted"/>
<comment type="caution">
    <text evidence="1">The sequence shown here is derived from an EMBL/GenBank/DDBJ whole genome shotgun (WGS) entry which is preliminary data.</text>
</comment>
<dbReference type="RefSeq" id="WP_135207847.1">
    <property type="nucleotide sequence ID" value="NZ_SPVF01000175.1"/>
</dbReference>